<keyword evidence="4" id="KW-0573">Peptidoglycan synthesis</keyword>
<evidence type="ECO:0000313" key="8">
    <source>
        <dbReference type="EMBL" id="BEH91112.1"/>
    </source>
</evidence>
<keyword evidence="7" id="KW-0175">Coiled coil</keyword>
<dbReference type="SUPFAM" id="SSF55729">
    <property type="entry name" value="Acyl-CoA N-acyltransferases (Nat)"/>
    <property type="match status" value="2"/>
</dbReference>
<evidence type="ECO:0000256" key="4">
    <source>
        <dbReference type="ARBA" id="ARBA00022984"/>
    </source>
</evidence>
<keyword evidence="3" id="KW-0133">Cell shape</keyword>
<dbReference type="InterPro" id="IPR050644">
    <property type="entry name" value="PG_Glycine_Bridge_Synth"/>
</dbReference>
<dbReference type="RefSeq" id="WP_161831895.1">
    <property type="nucleotide sequence ID" value="NZ_AP028127.1"/>
</dbReference>
<evidence type="ECO:0000256" key="6">
    <source>
        <dbReference type="ARBA" id="ARBA00023316"/>
    </source>
</evidence>
<reference evidence="8" key="1">
    <citation type="journal article" date="2024" name="Int. J. Syst. Evol. Microbiol.">
        <title>Turicibacter faecis sp. nov., isolated from faeces of heart failure mouse model.</title>
        <authorList>
            <person name="Imamura Y."/>
            <person name="Motooka D."/>
            <person name="Nakajima Y."/>
            <person name="Ito S."/>
            <person name="Kitakaze M."/>
            <person name="Iida T."/>
            <person name="Nakamura S."/>
        </authorList>
    </citation>
    <scope>NUCLEOTIDE SEQUENCE</scope>
    <source>
        <strain evidence="8">TC023</strain>
    </source>
</reference>
<dbReference type="InterPro" id="IPR003447">
    <property type="entry name" value="FEMABX"/>
</dbReference>
<accession>A0ABM8IJV3</accession>
<dbReference type="PROSITE" id="PS51191">
    <property type="entry name" value="FEMABX"/>
    <property type="match status" value="1"/>
</dbReference>
<sequence>MKFITNIPADRFNAFAAKHQKNHFLQSYEWGVFKSKSPDWSFDTVGLEDENGQLVAGALVLLRQLPLIKRPFIYIPRGYLIDFSQKQLVETFTKSMKQYAQQKKAIFIKIDPDIKYIDRTVDGEKIQGGLDNQQLVQHLIDLGYRHLGFTQDFDSSIQPRYTFRLDLTPSTKDLLKGCQSKTRYNIKVAQKKGIEIIEGTREDLKTFESIMRVTGERDGFLTRPLTYFEDMYDTLAPSGMCKLYLAKLNTEQALTSIKQELNLTEKSIQNLQVQLDNEELTEKKRIKLQNKLEPELNKQKNLIQQQEELKKLYDQHPEGITMSGIITTYFGNKSWYLYGASDNVYREFMPNYDIQWVAFTEAKEAGYEIYDFFGISGKTDESDPLYGLYRFKKGFGGEFTEFIGEFDYVISPLGYWIWTKLLPEFKKFKKKLRNKKH</sequence>
<dbReference type="Pfam" id="PF02388">
    <property type="entry name" value="FemAB"/>
    <property type="match status" value="1"/>
</dbReference>
<dbReference type="Gene3D" id="1.20.58.90">
    <property type="match status" value="1"/>
</dbReference>
<keyword evidence="9" id="KW-1185">Reference proteome</keyword>
<evidence type="ECO:0000256" key="1">
    <source>
        <dbReference type="ARBA" id="ARBA00009943"/>
    </source>
</evidence>
<evidence type="ECO:0000256" key="5">
    <source>
        <dbReference type="ARBA" id="ARBA00023315"/>
    </source>
</evidence>
<protein>
    <submittedName>
        <fullName evidence="8">Lipid II:glycine glycyltransferase FemX</fullName>
    </submittedName>
</protein>
<dbReference type="PANTHER" id="PTHR36174:SF1">
    <property type="entry name" value="LIPID II:GLYCINE GLYCYLTRANSFERASE"/>
    <property type="match status" value="1"/>
</dbReference>
<keyword evidence="2" id="KW-0808">Transferase</keyword>
<dbReference type="EMBL" id="AP028127">
    <property type="protein sequence ID" value="BEH91112.1"/>
    <property type="molecule type" value="Genomic_DNA"/>
</dbReference>
<keyword evidence="5" id="KW-0012">Acyltransferase</keyword>
<dbReference type="Proteomes" id="UP001432099">
    <property type="component" value="Chromosome"/>
</dbReference>
<comment type="similarity">
    <text evidence="1">Belongs to the FemABX family.</text>
</comment>
<dbReference type="PANTHER" id="PTHR36174">
    <property type="entry name" value="LIPID II:GLYCINE GLYCYLTRANSFERASE"/>
    <property type="match status" value="1"/>
</dbReference>
<dbReference type="InterPro" id="IPR016181">
    <property type="entry name" value="Acyl_CoA_acyltransferase"/>
</dbReference>
<evidence type="ECO:0000256" key="2">
    <source>
        <dbReference type="ARBA" id="ARBA00022679"/>
    </source>
</evidence>
<name>A0ABM8IJV3_9FIRM</name>
<evidence type="ECO:0000256" key="7">
    <source>
        <dbReference type="SAM" id="Coils"/>
    </source>
</evidence>
<feature type="coiled-coil region" evidence="7">
    <location>
        <begin position="254"/>
        <end position="281"/>
    </location>
</feature>
<organism evidence="8 9">
    <name type="scientific">Turicibacter faecis</name>
    <dbReference type="NCBI Taxonomy" id="2963365"/>
    <lineage>
        <taxon>Bacteria</taxon>
        <taxon>Bacillati</taxon>
        <taxon>Bacillota</taxon>
        <taxon>Erysipelotrichia</taxon>
        <taxon>Erysipelotrichales</taxon>
        <taxon>Turicibacteraceae</taxon>
        <taxon>Turicibacter</taxon>
    </lineage>
</organism>
<dbReference type="Gene3D" id="3.40.630.30">
    <property type="match status" value="2"/>
</dbReference>
<keyword evidence="6" id="KW-0961">Cell wall biogenesis/degradation</keyword>
<evidence type="ECO:0000256" key="3">
    <source>
        <dbReference type="ARBA" id="ARBA00022960"/>
    </source>
</evidence>
<proteinExistence type="inferred from homology"/>
<evidence type="ECO:0000313" key="9">
    <source>
        <dbReference type="Proteomes" id="UP001432099"/>
    </source>
</evidence>
<gene>
    <name evidence="8" type="primary">fmhB</name>
    <name evidence="8" type="ORF">T23_12140</name>
</gene>